<reference evidence="2 3" key="1">
    <citation type="submission" date="2016-01" db="EMBL/GenBank/DDBJ databases">
        <authorList>
            <person name="Oliw E.H."/>
        </authorList>
    </citation>
    <scope>NUCLEOTIDE SEQUENCE [LARGE SCALE GENOMIC DNA]</scope>
    <source>
        <strain evidence="2 3">KA00635</strain>
    </source>
</reference>
<evidence type="ECO:0000313" key="2">
    <source>
        <dbReference type="EMBL" id="KXB38529.1"/>
    </source>
</evidence>
<evidence type="ECO:0008006" key="4">
    <source>
        <dbReference type="Google" id="ProtNLM"/>
    </source>
</evidence>
<feature type="transmembrane region" description="Helical" evidence="1">
    <location>
        <begin position="144"/>
        <end position="162"/>
    </location>
</feature>
<dbReference type="Pfam" id="PF11070">
    <property type="entry name" value="DUF2871"/>
    <property type="match status" value="1"/>
</dbReference>
<accession>A0A133Y5N5</accession>
<feature type="transmembrane region" description="Helical" evidence="1">
    <location>
        <begin position="219"/>
        <end position="241"/>
    </location>
</feature>
<feature type="transmembrane region" description="Helical" evidence="1">
    <location>
        <begin position="182"/>
        <end position="198"/>
    </location>
</feature>
<name>A0A133Y5N5_9LACT</name>
<dbReference type="EMBL" id="LSCQ01000001">
    <property type="protein sequence ID" value="KXB38529.1"/>
    <property type="molecule type" value="Genomic_DNA"/>
</dbReference>
<evidence type="ECO:0000313" key="3">
    <source>
        <dbReference type="Proteomes" id="UP000070422"/>
    </source>
</evidence>
<dbReference type="RefSeq" id="WP_231723602.1">
    <property type="nucleotide sequence ID" value="NZ_JASOZP010000020.1"/>
</dbReference>
<protein>
    <recommendedName>
        <fullName evidence="4">DUF2871 domain-containing protein</fullName>
    </recommendedName>
</protein>
<comment type="caution">
    <text evidence="2">The sequence shown here is derived from an EMBL/GenBank/DDBJ whole genome shotgun (WGS) entry which is preliminary data.</text>
</comment>
<sequence>MKVKKVTLLAIASVVWLIAGLNILKIGVSAYQGHWMLINGLLSMLVFALFQWRVFGPLVVKHTQRILKSREDKLAFWKFFDGPSFLIMFFMMGMGISIRHFALLPEGVIAWFYTGLGASLALAGVGFARQFFHHRSSVTWAESLVNMALLYFLLAMSAGVVYRELTKAMAFTGRTSLGYVHGHWLILGTGVCLALLSLDQRMKLSDHPLFKRFFLLYHGSLLVMGGMMMVRGILTVLGTPLTSGMNGAISGIAGLSHIGLLVAGLLFFKLLKVQLQEGSSCC</sequence>
<proteinExistence type="predicted"/>
<keyword evidence="1" id="KW-0472">Membrane</keyword>
<feature type="transmembrane region" description="Helical" evidence="1">
    <location>
        <begin position="110"/>
        <end position="132"/>
    </location>
</feature>
<organism evidence="2 3">
    <name type="scientific">Aerococcus christensenii</name>
    <dbReference type="NCBI Taxonomy" id="87541"/>
    <lineage>
        <taxon>Bacteria</taxon>
        <taxon>Bacillati</taxon>
        <taxon>Bacillota</taxon>
        <taxon>Bacilli</taxon>
        <taxon>Lactobacillales</taxon>
        <taxon>Aerococcaceae</taxon>
        <taxon>Aerococcus</taxon>
    </lineage>
</organism>
<feature type="transmembrane region" description="Helical" evidence="1">
    <location>
        <begin position="7"/>
        <end position="28"/>
    </location>
</feature>
<dbReference type="AlphaFoldDB" id="A0A133Y5N5"/>
<feature type="transmembrane region" description="Helical" evidence="1">
    <location>
        <begin position="34"/>
        <end position="55"/>
    </location>
</feature>
<evidence type="ECO:0000256" key="1">
    <source>
        <dbReference type="SAM" id="Phobius"/>
    </source>
</evidence>
<dbReference type="PATRIC" id="fig|87541.4.peg.16"/>
<feature type="transmembrane region" description="Helical" evidence="1">
    <location>
        <begin position="247"/>
        <end position="268"/>
    </location>
</feature>
<gene>
    <name evidence="2" type="ORF">HMPREF3187_00015</name>
</gene>
<keyword evidence="1" id="KW-0812">Transmembrane</keyword>
<dbReference type="InterPro" id="IPR021299">
    <property type="entry name" value="DUF2871"/>
</dbReference>
<keyword evidence="1" id="KW-1133">Transmembrane helix</keyword>
<feature type="transmembrane region" description="Helical" evidence="1">
    <location>
        <begin position="76"/>
        <end position="98"/>
    </location>
</feature>
<dbReference type="Proteomes" id="UP000070422">
    <property type="component" value="Unassembled WGS sequence"/>
</dbReference>